<sequence>MPRRILFVCKGNICRSPMAAAMLRQRGLDLDIQSAGLAAMEGFPVDPAAERTLLAHGISASDHMARQINSAILDSAELVLAMEKRHVAALLALSPALRGRVFLLSRWSGGSDIADPYGRSQEKFDLAYTLMDAAIDEWKSRLTVARP</sequence>
<keyword evidence="4" id="KW-0904">Protein phosphatase</keyword>
<dbReference type="InterPro" id="IPR050438">
    <property type="entry name" value="LMW_PTPase"/>
</dbReference>
<gene>
    <name evidence="7" type="ORF">HIV01_004635</name>
</gene>
<dbReference type="SUPFAM" id="SSF52788">
    <property type="entry name" value="Phosphotyrosine protein phosphatases I"/>
    <property type="match status" value="1"/>
</dbReference>
<organism evidence="7 8">
    <name type="scientific">Lysobacter arenosi</name>
    <dbReference type="NCBI Taxonomy" id="2795387"/>
    <lineage>
        <taxon>Bacteria</taxon>
        <taxon>Pseudomonadati</taxon>
        <taxon>Pseudomonadota</taxon>
        <taxon>Gammaproteobacteria</taxon>
        <taxon>Lysobacterales</taxon>
        <taxon>Lysobacteraceae</taxon>
        <taxon>Lysobacter</taxon>
    </lineage>
</organism>
<name>A0ABX7RCC9_9GAMM</name>
<dbReference type="PRINTS" id="PR00719">
    <property type="entry name" value="LMWPTPASE"/>
</dbReference>
<evidence type="ECO:0000256" key="3">
    <source>
        <dbReference type="ARBA" id="ARBA00022801"/>
    </source>
</evidence>
<dbReference type="EC" id="3.1.3.48" evidence="2"/>
<comment type="catalytic activity">
    <reaction evidence="5">
        <text>O-phospho-L-tyrosyl-[protein] + H2O = L-tyrosyl-[protein] + phosphate</text>
        <dbReference type="Rhea" id="RHEA:10684"/>
        <dbReference type="Rhea" id="RHEA-COMP:10136"/>
        <dbReference type="Rhea" id="RHEA-COMP:20101"/>
        <dbReference type="ChEBI" id="CHEBI:15377"/>
        <dbReference type="ChEBI" id="CHEBI:43474"/>
        <dbReference type="ChEBI" id="CHEBI:46858"/>
        <dbReference type="ChEBI" id="CHEBI:61978"/>
        <dbReference type="EC" id="3.1.3.48"/>
    </reaction>
</comment>
<comment type="similarity">
    <text evidence="1">Belongs to the low molecular weight phosphotyrosine protein phosphatase family.</text>
</comment>
<dbReference type="PANTHER" id="PTHR11717">
    <property type="entry name" value="LOW MOLECULAR WEIGHT PROTEIN TYROSINE PHOSPHATASE"/>
    <property type="match status" value="1"/>
</dbReference>
<protein>
    <recommendedName>
        <fullName evidence="2">protein-tyrosine-phosphatase</fullName>
        <ecNumber evidence="2">3.1.3.48</ecNumber>
    </recommendedName>
</protein>
<reference evidence="7 8" key="1">
    <citation type="submission" date="2021-02" db="EMBL/GenBank/DDBJ databases">
        <title>Lysobacter arenosi sp. nov., isolated from soil of gangwondo yeongwol, south Korea.</title>
        <authorList>
            <person name="Kim K.R."/>
            <person name="Kim K.H."/>
            <person name="Jeon C.O."/>
        </authorList>
    </citation>
    <scope>NUCLEOTIDE SEQUENCE [LARGE SCALE GENOMIC DNA]</scope>
    <source>
        <strain evidence="7 8">R7</strain>
    </source>
</reference>
<evidence type="ECO:0000313" key="8">
    <source>
        <dbReference type="Proteomes" id="UP000663400"/>
    </source>
</evidence>
<dbReference type="Gene3D" id="3.40.50.2300">
    <property type="match status" value="1"/>
</dbReference>
<dbReference type="InterPro" id="IPR017867">
    <property type="entry name" value="Tyr_phospatase_low_mol_wt"/>
</dbReference>
<evidence type="ECO:0000256" key="1">
    <source>
        <dbReference type="ARBA" id="ARBA00011063"/>
    </source>
</evidence>
<dbReference type="CDD" id="cd16343">
    <property type="entry name" value="LMWPTP"/>
    <property type="match status" value="1"/>
</dbReference>
<dbReference type="Pfam" id="PF01451">
    <property type="entry name" value="LMWPc"/>
    <property type="match status" value="1"/>
</dbReference>
<dbReference type="InterPro" id="IPR036196">
    <property type="entry name" value="Ptyr_pPase_sf"/>
</dbReference>
<dbReference type="RefSeq" id="WP_200605173.1">
    <property type="nucleotide sequence ID" value="NZ_CP071517.1"/>
</dbReference>
<dbReference type="PANTHER" id="PTHR11717:SF31">
    <property type="entry name" value="LOW MOLECULAR WEIGHT PROTEIN-TYROSINE-PHOSPHATASE ETP-RELATED"/>
    <property type="match status" value="1"/>
</dbReference>
<dbReference type="InterPro" id="IPR023485">
    <property type="entry name" value="Ptyr_pPase"/>
</dbReference>
<evidence type="ECO:0000259" key="6">
    <source>
        <dbReference type="SMART" id="SM00226"/>
    </source>
</evidence>
<accession>A0ABX7RCC9</accession>
<dbReference type="Proteomes" id="UP000663400">
    <property type="component" value="Chromosome"/>
</dbReference>
<evidence type="ECO:0000256" key="2">
    <source>
        <dbReference type="ARBA" id="ARBA00013064"/>
    </source>
</evidence>
<evidence type="ECO:0000256" key="4">
    <source>
        <dbReference type="ARBA" id="ARBA00022912"/>
    </source>
</evidence>
<feature type="domain" description="Phosphotyrosine protein phosphatase I" evidence="6">
    <location>
        <begin position="3"/>
        <end position="141"/>
    </location>
</feature>
<keyword evidence="3" id="KW-0378">Hydrolase</keyword>
<proteinExistence type="inferred from homology"/>
<evidence type="ECO:0000256" key="5">
    <source>
        <dbReference type="ARBA" id="ARBA00051722"/>
    </source>
</evidence>
<keyword evidence="8" id="KW-1185">Reference proteome</keyword>
<dbReference type="SMART" id="SM00226">
    <property type="entry name" value="LMWPc"/>
    <property type="match status" value="1"/>
</dbReference>
<dbReference type="EMBL" id="CP071517">
    <property type="protein sequence ID" value="QSX75813.1"/>
    <property type="molecule type" value="Genomic_DNA"/>
</dbReference>
<evidence type="ECO:0000313" key="7">
    <source>
        <dbReference type="EMBL" id="QSX75813.1"/>
    </source>
</evidence>